<reference evidence="6" key="1">
    <citation type="journal article" date="2017" name="Nat. Ecol. Evol.">
        <title>Genome expansion and lineage-specific genetic innovations in the forest pathogenic fungi Armillaria.</title>
        <authorList>
            <person name="Sipos G."/>
            <person name="Prasanna A.N."/>
            <person name="Walter M.C."/>
            <person name="O'Connor E."/>
            <person name="Balint B."/>
            <person name="Krizsan K."/>
            <person name="Kiss B."/>
            <person name="Hess J."/>
            <person name="Varga T."/>
            <person name="Slot J."/>
            <person name="Riley R."/>
            <person name="Boka B."/>
            <person name="Rigling D."/>
            <person name="Barry K."/>
            <person name="Lee J."/>
            <person name="Mihaltcheva S."/>
            <person name="LaButti K."/>
            <person name="Lipzen A."/>
            <person name="Waldron R."/>
            <person name="Moloney N.M."/>
            <person name="Sperisen C."/>
            <person name="Kredics L."/>
            <person name="Vagvoelgyi C."/>
            <person name="Patrignani A."/>
            <person name="Fitzpatrick D."/>
            <person name="Nagy I."/>
            <person name="Doyle S."/>
            <person name="Anderson J.B."/>
            <person name="Grigoriev I.V."/>
            <person name="Gueldener U."/>
            <person name="Muensterkoetter M."/>
            <person name="Nagy L.G."/>
        </authorList>
    </citation>
    <scope>NUCLEOTIDE SEQUENCE [LARGE SCALE GENOMIC DNA]</scope>
    <source>
        <strain evidence="6">C18/9</strain>
    </source>
</reference>
<keyword evidence="6" id="KW-1185">Reference proteome</keyword>
<feature type="region of interest" description="Disordered" evidence="3">
    <location>
        <begin position="1"/>
        <end position="65"/>
    </location>
</feature>
<dbReference type="PROSITE" id="PS50158">
    <property type="entry name" value="ZF_CCHC"/>
    <property type="match status" value="1"/>
</dbReference>
<dbReference type="InterPro" id="IPR001878">
    <property type="entry name" value="Znf_CCHC"/>
</dbReference>
<dbReference type="GO" id="GO:0008270">
    <property type="term" value="F:zinc ion binding"/>
    <property type="evidence" value="ECO:0007669"/>
    <property type="project" value="UniProtKB-KW"/>
</dbReference>
<dbReference type="EMBL" id="FUEG01000001">
    <property type="protein sequence ID" value="SJK98354.1"/>
    <property type="molecule type" value="Genomic_DNA"/>
</dbReference>
<evidence type="ECO:0000313" key="5">
    <source>
        <dbReference type="EMBL" id="SJK98354.1"/>
    </source>
</evidence>
<feature type="compositionally biased region" description="Basic and acidic residues" evidence="3">
    <location>
        <begin position="34"/>
        <end position="48"/>
    </location>
</feature>
<dbReference type="AlphaFoldDB" id="A0A284QPE4"/>
<feature type="domain" description="CCHC-type" evidence="4">
    <location>
        <begin position="324"/>
        <end position="339"/>
    </location>
</feature>
<keyword evidence="2" id="KW-0479">Metal-binding</keyword>
<dbReference type="OrthoDB" id="3018720at2759"/>
<evidence type="ECO:0000256" key="3">
    <source>
        <dbReference type="SAM" id="MobiDB-lite"/>
    </source>
</evidence>
<dbReference type="GO" id="GO:0006397">
    <property type="term" value="P:mRNA processing"/>
    <property type="evidence" value="ECO:0007669"/>
    <property type="project" value="UniProtKB-KW"/>
</dbReference>
<feature type="region of interest" description="Disordered" evidence="3">
    <location>
        <begin position="79"/>
        <end position="113"/>
    </location>
</feature>
<evidence type="ECO:0000256" key="1">
    <source>
        <dbReference type="ARBA" id="ARBA00022664"/>
    </source>
</evidence>
<dbReference type="GO" id="GO:0003676">
    <property type="term" value="F:nucleic acid binding"/>
    <property type="evidence" value="ECO:0007669"/>
    <property type="project" value="InterPro"/>
</dbReference>
<keyword evidence="1" id="KW-0507">mRNA processing</keyword>
<keyword evidence="2" id="KW-0862">Zinc</keyword>
<dbReference type="SMART" id="SM00343">
    <property type="entry name" value="ZnF_C2HC"/>
    <property type="match status" value="2"/>
</dbReference>
<dbReference type="SUPFAM" id="SSF57756">
    <property type="entry name" value="Retrovirus zinc finger-like domains"/>
    <property type="match status" value="1"/>
</dbReference>
<sequence>MAPNPPSGSGGAGTASGSSAPQNPNAVEAMIDILKQEDAKRLERNKAREQRRKRGEAVGEDEPDITPIMLPLIRAASSANPVGASNSGDAAKNPQPKPTPTLAPAPNPSTGAPAVAKIPNGSRFADVNAVQQDALRHEKKFSQHLFTLAQNGISPWLSLYTADSVERLQLNREIKTHKVTRPDGVSVHVLDMKGCGFPAEDTLDRATWMSCYTRFLAFISELCGEDGEQLLMSFQDHYECMVADPSFEDWFGAFVSFDALIRAQWFYKPFFINPSAHEWDSQLQQAKNKHTSKEMTALRATTSKLSAPQYSPYTRYADHSNDLCLRCGRIGHRAESCEETMPSRFGRVMQCKWDNGRLVRIADGHVVCARFNLANGCRLPATATSADHGVHMCSLCGDRGHGASNCTRNN</sequence>
<feature type="compositionally biased region" description="Polar residues" evidence="3">
    <location>
        <begin position="79"/>
        <end position="88"/>
    </location>
</feature>
<dbReference type="STRING" id="47428.A0A284QPE4"/>
<keyword evidence="2" id="KW-0863">Zinc-finger</keyword>
<protein>
    <recommendedName>
        <fullName evidence="4">CCHC-type domain-containing protein</fullName>
    </recommendedName>
</protein>
<feature type="compositionally biased region" description="Pro residues" evidence="3">
    <location>
        <begin position="95"/>
        <end position="107"/>
    </location>
</feature>
<dbReference type="Proteomes" id="UP000219338">
    <property type="component" value="Unassembled WGS sequence"/>
</dbReference>
<name>A0A284QPE4_ARMOS</name>
<evidence type="ECO:0000256" key="2">
    <source>
        <dbReference type="PROSITE-ProRule" id="PRU00047"/>
    </source>
</evidence>
<accession>A0A284QPE4</accession>
<dbReference type="InterPro" id="IPR036875">
    <property type="entry name" value="Znf_CCHC_sf"/>
</dbReference>
<evidence type="ECO:0000313" key="6">
    <source>
        <dbReference type="Proteomes" id="UP000219338"/>
    </source>
</evidence>
<organism evidence="5 6">
    <name type="scientific">Armillaria ostoyae</name>
    <name type="common">Armillaria root rot fungus</name>
    <dbReference type="NCBI Taxonomy" id="47428"/>
    <lineage>
        <taxon>Eukaryota</taxon>
        <taxon>Fungi</taxon>
        <taxon>Dikarya</taxon>
        <taxon>Basidiomycota</taxon>
        <taxon>Agaricomycotina</taxon>
        <taxon>Agaricomycetes</taxon>
        <taxon>Agaricomycetidae</taxon>
        <taxon>Agaricales</taxon>
        <taxon>Marasmiineae</taxon>
        <taxon>Physalacriaceae</taxon>
        <taxon>Armillaria</taxon>
    </lineage>
</organism>
<evidence type="ECO:0000259" key="4">
    <source>
        <dbReference type="PROSITE" id="PS50158"/>
    </source>
</evidence>
<proteinExistence type="predicted"/>
<gene>
    <name evidence="5" type="ORF">ARMOST_01619</name>
</gene>